<organism evidence="1 2">
    <name type="scientific">Portunus trituberculatus</name>
    <name type="common">Swimming crab</name>
    <name type="synonym">Neptunus trituberculatus</name>
    <dbReference type="NCBI Taxonomy" id="210409"/>
    <lineage>
        <taxon>Eukaryota</taxon>
        <taxon>Metazoa</taxon>
        <taxon>Ecdysozoa</taxon>
        <taxon>Arthropoda</taxon>
        <taxon>Crustacea</taxon>
        <taxon>Multicrustacea</taxon>
        <taxon>Malacostraca</taxon>
        <taxon>Eumalacostraca</taxon>
        <taxon>Eucarida</taxon>
        <taxon>Decapoda</taxon>
        <taxon>Pleocyemata</taxon>
        <taxon>Brachyura</taxon>
        <taxon>Eubrachyura</taxon>
        <taxon>Portunoidea</taxon>
        <taxon>Portunidae</taxon>
        <taxon>Portuninae</taxon>
        <taxon>Portunus</taxon>
    </lineage>
</organism>
<comment type="caution">
    <text evidence="1">The sequence shown here is derived from an EMBL/GenBank/DDBJ whole genome shotgun (WGS) entry which is preliminary data.</text>
</comment>
<keyword evidence="2" id="KW-1185">Reference proteome</keyword>
<dbReference type="EMBL" id="VSRR010028312">
    <property type="protein sequence ID" value="MPC68748.1"/>
    <property type="molecule type" value="Genomic_DNA"/>
</dbReference>
<dbReference type="Proteomes" id="UP000324222">
    <property type="component" value="Unassembled WGS sequence"/>
</dbReference>
<gene>
    <name evidence="1" type="ORF">E2C01_062956</name>
</gene>
<protein>
    <submittedName>
        <fullName evidence="1">Uncharacterized protein</fullName>
    </submittedName>
</protein>
<reference evidence="1 2" key="1">
    <citation type="submission" date="2019-05" db="EMBL/GenBank/DDBJ databases">
        <title>Another draft genome of Portunus trituberculatus and its Hox gene families provides insights of decapod evolution.</title>
        <authorList>
            <person name="Jeong J.-H."/>
            <person name="Song I."/>
            <person name="Kim S."/>
            <person name="Choi T."/>
            <person name="Kim D."/>
            <person name="Ryu S."/>
            <person name="Kim W."/>
        </authorList>
    </citation>
    <scope>NUCLEOTIDE SEQUENCE [LARGE SCALE GENOMIC DNA]</scope>
    <source>
        <tissue evidence="1">Muscle</tissue>
    </source>
</reference>
<accession>A0A5B7HIZ4</accession>
<dbReference type="AlphaFoldDB" id="A0A5B7HIZ4"/>
<proteinExistence type="predicted"/>
<sequence length="42" mass="4794">MWSGADALKLVWSGTGIFKRVWNGVGGFINWCGVVFKDYKWL</sequence>
<name>A0A5B7HIZ4_PORTR</name>
<evidence type="ECO:0000313" key="1">
    <source>
        <dbReference type="EMBL" id="MPC68748.1"/>
    </source>
</evidence>
<evidence type="ECO:0000313" key="2">
    <source>
        <dbReference type="Proteomes" id="UP000324222"/>
    </source>
</evidence>